<dbReference type="RefSeq" id="WP_313792891.1">
    <property type="nucleotide sequence ID" value="NZ_CP102453.1"/>
</dbReference>
<sequence length="158" mass="17803">MTHVFEDQLGIISVAAAIDTFLTQYPNNDINKLQIEYEGPFIKYDMVGNDGTYRHTLEINAQTGATMKQHQKPLKTKDQDPIRRQSKALNLTNLLPLAEINQLALNNAQVGQAFQWEMDRAGQRTVWKVEMADPSGTDITEVKVDAQDGTIVQMKLKT</sequence>
<feature type="domain" description="PepSY" evidence="1">
    <location>
        <begin position="98"/>
        <end position="152"/>
    </location>
</feature>
<dbReference type="Gene3D" id="3.10.450.40">
    <property type="match status" value="2"/>
</dbReference>
<dbReference type="InterPro" id="IPR025711">
    <property type="entry name" value="PepSY"/>
</dbReference>
<gene>
    <name evidence="2" type="ORF">NRE15_10825</name>
</gene>
<dbReference type="EMBL" id="CP102453">
    <property type="protein sequence ID" value="UUX33390.1"/>
    <property type="molecule type" value="Genomic_DNA"/>
</dbReference>
<evidence type="ECO:0000313" key="2">
    <source>
        <dbReference type="EMBL" id="UUX33390.1"/>
    </source>
</evidence>
<reference evidence="2 3" key="1">
    <citation type="submission" date="2022-08" db="EMBL/GenBank/DDBJ databases">
        <title>Aerococcaceae sp. nov isolated from spoiled eye mask.</title>
        <authorList>
            <person name="Zhou G."/>
            <person name="Xie X.-B."/>
            <person name="Shi Q.-S."/>
            <person name="Wang Y.-S."/>
            <person name="Wen X."/>
            <person name="Peng H."/>
            <person name="Yang X.-J."/>
            <person name="Tao H.-B."/>
            <person name="Huang X.-M."/>
        </authorList>
    </citation>
    <scope>NUCLEOTIDE SEQUENCE [LARGE SCALE GENOMIC DNA]</scope>
    <source>
        <strain evidence="3">DM20194951</strain>
    </source>
</reference>
<proteinExistence type="predicted"/>
<dbReference type="Pfam" id="PF03413">
    <property type="entry name" value="PepSY"/>
    <property type="match status" value="1"/>
</dbReference>
<keyword evidence="3" id="KW-1185">Reference proteome</keyword>
<evidence type="ECO:0000259" key="1">
    <source>
        <dbReference type="Pfam" id="PF03413"/>
    </source>
</evidence>
<evidence type="ECO:0000313" key="3">
    <source>
        <dbReference type="Proteomes" id="UP001315967"/>
    </source>
</evidence>
<organism evidence="2 3">
    <name type="scientific">Fundicoccus culcitae</name>
    <dbReference type="NCBI Taxonomy" id="2969821"/>
    <lineage>
        <taxon>Bacteria</taxon>
        <taxon>Bacillati</taxon>
        <taxon>Bacillota</taxon>
        <taxon>Bacilli</taxon>
        <taxon>Lactobacillales</taxon>
        <taxon>Aerococcaceae</taxon>
        <taxon>Fundicoccus</taxon>
    </lineage>
</organism>
<dbReference type="Proteomes" id="UP001315967">
    <property type="component" value="Chromosome"/>
</dbReference>
<protein>
    <recommendedName>
        <fullName evidence="1">PepSY domain-containing protein</fullName>
    </recommendedName>
</protein>
<name>A0ABY5P4U0_9LACT</name>
<accession>A0ABY5P4U0</accession>